<dbReference type="GO" id="GO:0005886">
    <property type="term" value="C:plasma membrane"/>
    <property type="evidence" value="ECO:0007669"/>
    <property type="project" value="UniProtKB-SubCell"/>
</dbReference>
<dbReference type="PANTHER" id="PTHR43298:SF2">
    <property type="entry name" value="FMN_FAD EXPORTER YEEO-RELATED"/>
    <property type="match status" value="1"/>
</dbReference>
<feature type="transmembrane region" description="Helical" evidence="10">
    <location>
        <begin position="237"/>
        <end position="265"/>
    </location>
</feature>
<sequence>MLNFKENFSKTFYLAYPVMLSQLGQVLVGVADSMMVGRLGAEPLAAASLANSIFFVVLMFGIGVSMAITPLVAMADGNGRPKRISRIFNHGFVINLLTGVMLFLIIVLFSPMLNFLNQPEEVVVLAIPYLAIITLSLLPFMFFQTFKQFAEGLSQTKQAMYITLVCNGLNVFLNWVLIYGNLGFPAMGLNGAGWATLISRVLMGIAIAYYVWKSKRYKPFELNFGFKNLSFPMLSKLLRIGVPTGFQFIFEVGAFSTAAIMMGWIGVNALAAHQIAINLASVSYMMASGLSAAAMVRVGNQLGKKDIISLREVGFTIFAMVTMFMSVTAIFFIAFREFLPSLYIDDVEVIKMSATLLIIAGLFQLSDGIQVVGLGALRGMSDVKVPTIVTLIAYWVIGLPLGYVFAFYMGMEEVGIWIGLLVGLTVTGILLLYRFHSLSNKLLKVQESNFRPVT</sequence>
<dbReference type="InterPro" id="IPR048279">
    <property type="entry name" value="MdtK-like"/>
</dbReference>
<evidence type="ECO:0000256" key="2">
    <source>
        <dbReference type="ARBA" id="ARBA00022448"/>
    </source>
</evidence>
<evidence type="ECO:0000256" key="1">
    <source>
        <dbReference type="ARBA" id="ARBA00004651"/>
    </source>
</evidence>
<keyword evidence="3" id="KW-0050">Antiport</keyword>
<dbReference type="Pfam" id="PF01554">
    <property type="entry name" value="MatE"/>
    <property type="match status" value="2"/>
</dbReference>
<dbReference type="InterPro" id="IPR050222">
    <property type="entry name" value="MATE_MdtK"/>
</dbReference>
<dbReference type="PANTHER" id="PTHR43298">
    <property type="entry name" value="MULTIDRUG RESISTANCE PROTEIN NORM-RELATED"/>
    <property type="match status" value="1"/>
</dbReference>
<feature type="transmembrane region" description="Helical" evidence="10">
    <location>
        <begin position="192"/>
        <end position="212"/>
    </location>
</feature>
<gene>
    <name evidence="11" type="ORF">CLW00_104129</name>
</gene>
<evidence type="ECO:0000256" key="3">
    <source>
        <dbReference type="ARBA" id="ARBA00022449"/>
    </source>
</evidence>
<evidence type="ECO:0000256" key="7">
    <source>
        <dbReference type="ARBA" id="ARBA00023065"/>
    </source>
</evidence>
<keyword evidence="7" id="KW-0406">Ion transport</keyword>
<comment type="subcellular location">
    <subcellularLocation>
        <location evidence="1">Cell membrane</location>
        <topology evidence="1">Multi-pass membrane protein</topology>
    </subcellularLocation>
</comment>
<feature type="transmembrane region" description="Helical" evidence="10">
    <location>
        <begin position="313"/>
        <end position="335"/>
    </location>
</feature>
<feature type="transmembrane region" description="Helical" evidence="10">
    <location>
        <begin position="388"/>
        <end position="408"/>
    </location>
</feature>
<name>A0A2T0WP49_9BACT</name>
<dbReference type="GO" id="GO:0042910">
    <property type="term" value="F:xenobiotic transmembrane transporter activity"/>
    <property type="evidence" value="ECO:0007669"/>
    <property type="project" value="InterPro"/>
</dbReference>
<evidence type="ECO:0000256" key="6">
    <source>
        <dbReference type="ARBA" id="ARBA00022989"/>
    </source>
</evidence>
<reference evidence="11 12" key="1">
    <citation type="submission" date="2018-03" db="EMBL/GenBank/DDBJ databases">
        <title>Genomic Encyclopedia of Archaeal and Bacterial Type Strains, Phase II (KMG-II): from individual species to whole genera.</title>
        <authorList>
            <person name="Goeker M."/>
        </authorList>
    </citation>
    <scope>NUCLEOTIDE SEQUENCE [LARGE SCALE GENOMIC DNA]</scope>
    <source>
        <strain evidence="11 12">DSM 27929</strain>
    </source>
</reference>
<feature type="transmembrane region" description="Helical" evidence="10">
    <location>
        <begin position="51"/>
        <end position="75"/>
    </location>
</feature>
<evidence type="ECO:0000256" key="8">
    <source>
        <dbReference type="ARBA" id="ARBA00023136"/>
    </source>
</evidence>
<evidence type="ECO:0000313" key="12">
    <source>
        <dbReference type="Proteomes" id="UP000238157"/>
    </source>
</evidence>
<comment type="caution">
    <text evidence="11">The sequence shown here is derived from an EMBL/GenBank/DDBJ whole genome shotgun (WGS) entry which is preliminary data.</text>
</comment>
<dbReference type="NCBIfam" id="TIGR00797">
    <property type="entry name" value="matE"/>
    <property type="match status" value="1"/>
</dbReference>
<organism evidence="11 12">
    <name type="scientific">Mongoliibacter ruber</name>
    <dbReference type="NCBI Taxonomy" id="1750599"/>
    <lineage>
        <taxon>Bacteria</taxon>
        <taxon>Pseudomonadati</taxon>
        <taxon>Bacteroidota</taxon>
        <taxon>Cytophagia</taxon>
        <taxon>Cytophagales</taxon>
        <taxon>Cyclobacteriaceae</taxon>
        <taxon>Mongoliibacter</taxon>
    </lineage>
</organism>
<keyword evidence="2" id="KW-0813">Transport</keyword>
<accession>A0A2T0WP49</accession>
<keyword evidence="12" id="KW-1185">Reference proteome</keyword>
<feature type="transmembrane region" description="Helical" evidence="10">
    <location>
        <begin position="12"/>
        <end position="31"/>
    </location>
</feature>
<evidence type="ECO:0000256" key="5">
    <source>
        <dbReference type="ARBA" id="ARBA00022692"/>
    </source>
</evidence>
<keyword evidence="4" id="KW-1003">Cell membrane</keyword>
<dbReference type="InterPro" id="IPR002528">
    <property type="entry name" value="MATE_fam"/>
</dbReference>
<dbReference type="AlphaFoldDB" id="A0A2T0WP49"/>
<feature type="transmembrane region" description="Helical" evidence="10">
    <location>
        <begin position="122"/>
        <end position="146"/>
    </location>
</feature>
<dbReference type="GO" id="GO:0006811">
    <property type="term" value="P:monoatomic ion transport"/>
    <property type="evidence" value="ECO:0007669"/>
    <property type="project" value="UniProtKB-KW"/>
</dbReference>
<evidence type="ECO:0000313" key="11">
    <source>
        <dbReference type="EMBL" id="PRY88478.1"/>
    </source>
</evidence>
<keyword evidence="8 10" id="KW-0472">Membrane</keyword>
<feature type="transmembrane region" description="Helical" evidence="10">
    <location>
        <begin position="87"/>
        <end position="110"/>
    </location>
</feature>
<feature type="transmembrane region" description="Helical" evidence="10">
    <location>
        <begin position="158"/>
        <end position="180"/>
    </location>
</feature>
<dbReference type="Proteomes" id="UP000238157">
    <property type="component" value="Unassembled WGS sequence"/>
</dbReference>
<dbReference type="GO" id="GO:0015297">
    <property type="term" value="F:antiporter activity"/>
    <property type="evidence" value="ECO:0007669"/>
    <property type="project" value="UniProtKB-KW"/>
</dbReference>
<protein>
    <recommendedName>
        <fullName evidence="9">Multidrug-efflux transporter</fullName>
    </recommendedName>
</protein>
<feature type="transmembrane region" description="Helical" evidence="10">
    <location>
        <begin position="414"/>
        <end position="433"/>
    </location>
</feature>
<dbReference type="CDD" id="cd13131">
    <property type="entry name" value="MATE_NorM_like"/>
    <property type="match status" value="1"/>
</dbReference>
<evidence type="ECO:0000256" key="10">
    <source>
        <dbReference type="SAM" id="Phobius"/>
    </source>
</evidence>
<feature type="transmembrane region" description="Helical" evidence="10">
    <location>
        <begin position="271"/>
        <end position="293"/>
    </location>
</feature>
<proteinExistence type="predicted"/>
<dbReference type="PIRSF" id="PIRSF006603">
    <property type="entry name" value="DinF"/>
    <property type="match status" value="1"/>
</dbReference>
<keyword evidence="6 10" id="KW-1133">Transmembrane helix</keyword>
<evidence type="ECO:0000256" key="9">
    <source>
        <dbReference type="ARBA" id="ARBA00031636"/>
    </source>
</evidence>
<feature type="transmembrane region" description="Helical" evidence="10">
    <location>
        <begin position="355"/>
        <end position="376"/>
    </location>
</feature>
<evidence type="ECO:0000256" key="4">
    <source>
        <dbReference type="ARBA" id="ARBA00022475"/>
    </source>
</evidence>
<dbReference type="EMBL" id="PVTR01000004">
    <property type="protein sequence ID" value="PRY88478.1"/>
    <property type="molecule type" value="Genomic_DNA"/>
</dbReference>
<keyword evidence="5 10" id="KW-0812">Transmembrane</keyword>